<evidence type="ECO:0000313" key="3">
    <source>
        <dbReference type="Proteomes" id="UP001239994"/>
    </source>
</evidence>
<dbReference type="EMBL" id="JAROKS010000003">
    <property type="protein sequence ID" value="KAK1805554.1"/>
    <property type="molecule type" value="Genomic_DNA"/>
</dbReference>
<proteinExistence type="predicted"/>
<feature type="compositionally biased region" description="Low complexity" evidence="1">
    <location>
        <begin position="81"/>
        <end position="100"/>
    </location>
</feature>
<evidence type="ECO:0000256" key="1">
    <source>
        <dbReference type="SAM" id="MobiDB-lite"/>
    </source>
</evidence>
<keyword evidence="3" id="KW-1185">Reference proteome</keyword>
<gene>
    <name evidence="2" type="ORF">P4O66_019215</name>
</gene>
<feature type="region of interest" description="Disordered" evidence="1">
    <location>
        <begin position="66"/>
        <end position="139"/>
    </location>
</feature>
<reference evidence="2" key="1">
    <citation type="submission" date="2023-03" db="EMBL/GenBank/DDBJ databases">
        <title>Electrophorus voltai genome.</title>
        <authorList>
            <person name="Bian C."/>
        </authorList>
    </citation>
    <scope>NUCLEOTIDE SEQUENCE</scope>
    <source>
        <strain evidence="2">CB-2022</strain>
        <tissue evidence="2">Muscle</tissue>
    </source>
</reference>
<feature type="compositionally biased region" description="Basic and acidic residues" evidence="1">
    <location>
        <begin position="115"/>
        <end position="139"/>
    </location>
</feature>
<organism evidence="2 3">
    <name type="scientific">Electrophorus voltai</name>
    <dbReference type="NCBI Taxonomy" id="2609070"/>
    <lineage>
        <taxon>Eukaryota</taxon>
        <taxon>Metazoa</taxon>
        <taxon>Chordata</taxon>
        <taxon>Craniata</taxon>
        <taxon>Vertebrata</taxon>
        <taxon>Euteleostomi</taxon>
        <taxon>Actinopterygii</taxon>
        <taxon>Neopterygii</taxon>
        <taxon>Teleostei</taxon>
        <taxon>Ostariophysi</taxon>
        <taxon>Gymnotiformes</taxon>
        <taxon>Gymnotoidei</taxon>
        <taxon>Gymnotidae</taxon>
        <taxon>Electrophorus</taxon>
    </lineage>
</organism>
<protein>
    <submittedName>
        <fullName evidence="2">Uncharacterized protein</fullName>
    </submittedName>
</protein>
<sequence length="139" mass="14638">MGHDLVIGVEQSSQSWATVDMMLASKKVIGPNSALTLNLPAAATSSHSDDISPDMAAALLQLISQHASEGQATSSDSQARQPFAQSTSQPAASSPLPQAPGQLEPDTNTSTDAQYPRDQDLRFTTESCREGGQDHRSDS</sequence>
<dbReference type="Proteomes" id="UP001239994">
    <property type="component" value="Unassembled WGS sequence"/>
</dbReference>
<dbReference type="AlphaFoldDB" id="A0AAD8ZUP6"/>
<name>A0AAD8ZUP6_9TELE</name>
<feature type="compositionally biased region" description="Polar residues" evidence="1">
    <location>
        <begin position="66"/>
        <end position="80"/>
    </location>
</feature>
<comment type="caution">
    <text evidence="2">The sequence shown here is derived from an EMBL/GenBank/DDBJ whole genome shotgun (WGS) entry which is preliminary data.</text>
</comment>
<evidence type="ECO:0000313" key="2">
    <source>
        <dbReference type="EMBL" id="KAK1805554.1"/>
    </source>
</evidence>
<accession>A0AAD8ZUP6</accession>